<dbReference type="GO" id="GO:0016020">
    <property type="term" value="C:membrane"/>
    <property type="evidence" value="ECO:0007669"/>
    <property type="project" value="InterPro"/>
</dbReference>
<feature type="transmembrane region" description="Helical" evidence="3">
    <location>
        <begin position="98"/>
        <end position="122"/>
    </location>
</feature>
<evidence type="ECO:0000313" key="5">
    <source>
        <dbReference type="Proteomes" id="UP000504607"/>
    </source>
</evidence>
<name>A0A8N4ESN6_ELAGV</name>
<dbReference type="PANTHER" id="PTHR30540:SF106">
    <property type="entry name" value="POTASSIUM TRANSPORTER 26"/>
    <property type="match status" value="1"/>
</dbReference>
<dbReference type="OrthoDB" id="504708at2759"/>
<evidence type="ECO:0000313" key="6">
    <source>
        <dbReference type="RefSeq" id="XP_029118217.1"/>
    </source>
</evidence>
<comment type="similarity">
    <text evidence="1">Belongs to the HAK/KUP transporter (TC 2.A.72.3) family.</text>
</comment>
<dbReference type="PANTHER" id="PTHR30540">
    <property type="entry name" value="OSMOTIC STRESS POTASSIUM TRANSPORTER"/>
    <property type="match status" value="1"/>
</dbReference>
<gene>
    <name evidence="6" type="primary">LOC114913853</name>
</gene>
<organism evidence="5 6">
    <name type="scientific">Elaeis guineensis var. tenera</name>
    <name type="common">Oil palm</name>
    <dbReference type="NCBI Taxonomy" id="51953"/>
    <lineage>
        <taxon>Eukaryota</taxon>
        <taxon>Viridiplantae</taxon>
        <taxon>Streptophyta</taxon>
        <taxon>Embryophyta</taxon>
        <taxon>Tracheophyta</taxon>
        <taxon>Spermatophyta</taxon>
        <taxon>Magnoliopsida</taxon>
        <taxon>Liliopsida</taxon>
        <taxon>Arecaceae</taxon>
        <taxon>Arecoideae</taxon>
        <taxon>Cocoseae</taxon>
        <taxon>Elaeidinae</taxon>
        <taxon>Elaeis</taxon>
    </lineage>
</organism>
<feature type="region of interest" description="Disordered" evidence="2">
    <location>
        <begin position="1"/>
        <end position="36"/>
    </location>
</feature>
<keyword evidence="3" id="KW-0472">Membrane</keyword>
<dbReference type="Pfam" id="PF02705">
    <property type="entry name" value="K_trans"/>
    <property type="match status" value="1"/>
</dbReference>
<keyword evidence="3" id="KW-1133">Transmembrane helix</keyword>
<dbReference type="InterPro" id="IPR003855">
    <property type="entry name" value="K+_transporter"/>
</dbReference>
<dbReference type="RefSeq" id="XP_029118217.1">
    <property type="nucleotide sequence ID" value="XM_029262384.1"/>
</dbReference>
<feature type="domain" description="K+ potassium transporter integral membrane" evidence="4">
    <location>
        <begin position="66"/>
        <end position="129"/>
    </location>
</feature>
<feature type="compositionally biased region" description="Basic and acidic residues" evidence="2">
    <location>
        <begin position="1"/>
        <end position="17"/>
    </location>
</feature>
<keyword evidence="3" id="KW-0812">Transmembrane</keyword>
<feature type="transmembrane region" description="Helical" evidence="3">
    <location>
        <begin position="57"/>
        <end position="78"/>
    </location>
</feature>
<evidence type="ECO:0000256" key="3">
    <source>
        <dbReference type="SAM" id="Phobius"/>
    </source>
</evidence>
<proteinExistence type="inferred from homology"/>
<feature type="non-terminal residue" evidence="6">
    <location>
        <position position="129"/>
    </location>
</feature>
<dbReference type="InterPro" id="IPR053951">
    <property type="entry name" value="K_trans_N"/>
</dbReference>
<sequence length="129" mass="14384">MDDGNPKEDGEQEEARGGGDAVGYIENANPKEDGERARRMLSFGNTYKIPKRQPTNFTWMQTLLLSYQSLGVVYGDIGTSPLYVFSSITLPNPEEKDVLGILSLIFWTVTMMGLIKYVLIVLHADDHGE</sequence>
<dbReference type="GO" id="GO:0015079">
    <property type="term" value="F:potassium ion transmembrane transporter activity"/>
    <property type="evidence" value="ECO:0007669"/>
    <property type="project" value="InterPro"/>
</dbReference>
<evidence type="ECO:0000259" key="4">
    <source>
        <dbReference type="Pfam" id="PF02705"/>
    </source>
</evidence>
<protein>
    <submittedName>
        <fullName evidence="6">Potassium transporter 6-like</fullName>
    </submittedName>
</protein>
<evidence type="ECO:0000256" key="1">
    <source>
        <dbReference type="ARBA" id="ARBA00008440"/>
    </source>
</evidence>
<evidence type="ECO:0000256" key="2">
    <source>
        <dbReference type="SAM" id="MobiDB-lite"/>
    </source>
</evidence>
<dbReference type="Proteomes" id="UP000504607">
    <property type="component" value="Unplaced"/>
</dbReference>
<dbReference type="AlphaFoldDB" id="A0A8N4ESN6"/>
<reference evidence="6" key="1">
    <citation type="submission" date="2025-08" db="UniProtKB">
        <authorList>
            <consortium name="RefSeq"/>
        </authorList>
    </citation>
    <scope>IDENTIFICATION</scope>
</reference>
<keyword evidence="5" id="KW-1185">Reference proteome</keyword>
<accession>A0A8N4ESN6</accession>